<dbReference type="RefSeq" id="WP_179644588.1">
    <property type="nucleotide sequence ID" value="NZ_BAAAYY010000010.1"/>
</dbReference>
<dbReference type="InterPro" id="IPR038729">
    <property type="entry name" value="Rad50/SbcC_AAA"/>
</dbReference>
<feature type="compositionally biased region" description="Basic and acidic residues" evidence="4">
    <location>
        <begin position="473"/>
        <end position="496"/>
    </location>
</feature>
<name>A0A852U3Y9_9ACTN</name>
<comment type="subunit">
    <text evidence="2">Heterodimer of SbcC and SbcD.</text>
</comment>
<feature type="region of interest" description="Disordered" evidence="4">
    <location>
        <begin position="473"/>
        <end position="500"/>
    </location>
</feature>
<evidence type="ECO:0000256" key="1">
    <source>
        <dbReference type="ARBA" id="ARBA00006930"/>
    </source>
</evidence>
<feature type="domain" description="Rad50/SbcC-type AAA" evidence="5">
    <location>
        <begin position="5"/>
        <end position="177"/>
    </location>
</feature>
<evidence type="ECO:0000256" key="4">
    <source>
        <dbReference type="SAM" id="MobiDB-lite"/>
    </source>
</evidence>
<feature type="region of interest" description="Disordered" evidence="4">
    <location>
        <begin position="542"/>
        <end position="575"/>
    </location>
</feature>
<comment type="caution">
    <text evidence="6">The sequence shown here is derived from an EMBL/GenBank/DDBJ whole genome shotgun (WGS) entry which is preliminary data.</text>
</comment>
<dbReference type="SUPFAM" id="SSF52540">
    <property type="entry name" value="P-loop containing nucleoside triphosphate hydrolases"/>
    <property type="match status" value="1"/>
</dbReference>
<reference evidence="6 7" key="1">
    <citation type="submission" date="2020-07" db="EMBL/GenBank/DDBJ databases">
        <title>Sequencing the genomes of 1000 actinobacteria strains.</title>
        <authorList>
            <person name="Klenk H.-P."/>
        </authorList>
    </citation>
    <scope>NUCLEOTIDE SEQUENCE [LARGE SCALE GENOMIC DNA]</scope>
    <source>
        <strain evidence="6 7">CXB654</strain>
    </source>
</reference>
<organism evidence="6 7">
    <name type="scientific">Spinactinospora alkalitolerans</name>
    <dbReference type="NCBI Taxonomy" id="687207"/>
    <lineage>
        <taxon>Bacteria</taxon>
        <taxon>Bacillati</taxon>
        <taxon>Actinomycetota</taxon>
        <taxon>Actinomycetes</taxon>
        <taxon>Streptosporangiales</taxon>
        <taxon>Nocardiopsidaceae</taxon>
        <taxon>Spinactinospora</taxon>
    </lineage>
</organism>
<comment type="similarity">
    <text evidence="1">Belongs to the SMC family. SbcC subfamily.</text>
</comment>
<feature type="compositionally biased region" description="Basic and acidic residues" evidence="4">
    <location>
        <begin position="736"/>
        <end position="749"/>
    </location>
</feature>
<keyword evidence="6" id="KW-0378">Hydrolase</keyword>
<dbReference type="InterPro" id="IPR027417">
    <property type="entry name" value="P-loop_NTPase"/>
</dbReference>
<dbReference type="Pfam" id="PF13558">
    <property type="entry name" value="SbcC_Walker_B"/>
    <property type="match status" value="1"/>
</dbReference>
<gene>
    <name evidence="6" type="ORF">HDA32_003944</name>
</gene>
<evidence type="ECO:0000313" key="7">
    <source>
        <dbReference type="Proteomes" id="UP000589036"/>
    </source>
</evidence>
<dbReference type="GO" id="GO:0004527">
    <property type="term" value="F:exonuclease activity"/>
    <property type="evidence" value="ECO:0007669"/>
    <property type="project" value="UniProtKB-KW"/>
</dbReference>
<keyword evidence="7" id="KW-1185">Reference proteome</keyword>
<feature type="compositionally biased region" description="Basic and acidic residues" evidence="4">
    <location>
        <begin position="562"/>
        <end position="575"/>
    </location>
</feature>
<dbReference type="EMBL" id="JACCCC010000001">
    <property type="protein sequence ID" value="NYE48824.1"/>
    <property type="molecule type" value="Genomic_DNA"/>
</dbReference>
<sequence>MRLHKLTVQAFGPFGGVETVDFGALGDGGLFLIHGPTGAGKTSVLDAVCFALYGQVPGAREAAKSPRSNHARPGLEPEVTLDVTVRGRTLHIVRSPQWERPKKRGTGTTKQNPKVSVTEIVEGRHVPVTTRLDEAGQFINELTGLSREQFCQIVLLPQGDFARFLRAKASERREALEYIFATGVFAQIEKWLEEHARSLGREAEAAETEVSRVADRIAEVGGAPWPEDDGFEALMPWAVELAHVTAATARDAAEAAGALSLEQAGARAALDEARDVARRQDRLAAARGKAAELRERQPWRAALEAETEAAERAVPVVQLLGAVEQRRTQLEKAHLAAADSLSLAGPLAGLSGPDAFPPDPATAGSAFTGSGPADDETAVRARLETAERAGRDEIAHLKRLHGEAARRDEVLRDITELTGLIERRTAERDRARERMAALPDRRAELAADLERARLRTGSRDAAAEALASARTRLEAATEHERLRGESAAAERERTEAVDAAQTAKERALSVRELRIAGMAAEIAAGLAEGEACPVCGSVQHPAPAAGEEGRPTGADEQAAQRAADEAQARREDAERAVAALTEQLAAAGARADGLDRAAAHELVRSGERELAAVEAAAAEVERLAAQVSEAETALEEARGTEARIERELAETVARRAERAEEERRLSALLDDARGDDPDLASRVTRLSGEADLLRSAADALSACGTAVEELRAAEQELERGLAESGFAEAHAARSAARSDAERRGLRERARHYDDEKARVDAELDDPDIVAASRLPAPDLEGAADAAAAAEAAEQRAVSWRDRLADRARRLASLRGELQDRLETSRPARERHAVASGLARLAAGTSGDNRESVQLSAYVLAARLEQVVNAANDRLTTMSGGRYLLRHTVDKTAGDRSRSGGGLGLRVIDAWTGQERDPATLSGGETFVSSLALALGLGDVASAEAGGADIGTLFVDEGFGTLDEDTLEEVLEVLDGLRDGGRAVGVVSHVADLRSRITTRLKVVKSTTGSRVEQFY</sequence>
<evidence type="ECO:0000259" key="5">
    <source>
        <dbReference type="Pfam" id="PF13476"/>
    </source>
</evidence>
<feature type="region of interest" description="Disordered" evidence="4">
    <location>
        <begin position="726"/>
        <end position="749"/>
    </location>
</feature>
<keyword evidence="6" id="KW-0269">Exonuclease</keyword>
<keyword evidence="6" id="KW-0540">Nuclease</keyword>
<evidence type="ECO:0000256" key="2">
    <source>
        <dbReference type="ARBA" id="ARBA00011322"/>
    </source>
</evidence>
<dbReference type="PANTHER" id="PTHR32114:SF2">
    <property type="entry name" value="ABC TRANSPORTER ABCH.3"/>
    <property type="match status" value="1"/>
</dbReference>
<evidence type="ECO:0000313" key="6">
    <source>
        <dbReference type="EMBL" id="NYE48824.1"/>
    </source>
</evidence>
<proteinExistence type="inferred from homology"/>
<dbReference type="Gene3D" id="3.40.50.300">
    <property type="entry name" value="P-loop containing nucleotide triphosphate hydrolases"/>
    <property type="match status" value="2"/>
</dbReference>
<dbReference type="GO" id="GO:0016887">
    <property type="term" value="F:ATP hydrolysis activity"/>
    <property type="evidence" value="ECO:0007669"/>
    <property type="project" value="InterPro"/>
</dbReference>
<dbReference type="GO" id="GO:0006302">
    <property type="term" value="P:double-strand break repair"/>
    <property type="evidence" value="ECO:0007669"/>
    <property type="project" value="InterPro"/>
</dbReference>
<dbReference type="PANTHER" id="PTHR32114">
    <property type="entry name" value="ABC TRANSPORTER ABCH.3"/>
    <property type="match status" value="1"/>
</dbReference>
<dbReference type="AlphaFoldDB" id="A0A852U3Y9"/>
<evidence type="ECO:0000256" key="3">
    <source>
        <dbReference type="ARBA" id="ARBA00013368"/>
    </source>
</evidence>
<protein>
    <recommendedName>
        <fullName evidence="3">Nuclease SbcCD subunit C</fullName>
    </recommendedName>
</protein>
<accession>A0A852U3Y9</accession>
<dbReference type="Pfam" id="PF13476">
    <property type="entry name" value="AAA_23"/>
    <property type="match status" value="1"/>
</dbReference>
<dbReference type="Proteomes" id="UP000589036">
    <property type="component" value="Unassembled WGS sequence"/>
</dbReference>